<dbReference type="PANTHER" id="PTHR42208">
    <property type="entry name" value="HEAVY METAL TRANSPORTER-RELATED"/>
    <property type="match status" value="1"/>
</dbReference>
<keyword evidence="1" id="KW-1133">Transmembrane helix</keyword>
<evidence type="ECO:0000256" key="1">
    <source>
        <dbReference type="SAM" id="Phobius"/>
    </source>
</evidence>
<dbReference type="AlphaFoldDB" id="A0A369AVT4"/>
<feature type="transmembrane region" description="Helical" evidence="1">
    <location>
        <begin position="170"/>
        <end position="192"/>
    </location>
</feature>
<evidence type="ECO:0000313" key="4">
    <source>
        <dbReference type="Proteomes" id="UP000252174"/>
    </source>
</evidence>
<keyword evidence="1" id="KW-0812">Transmembrane</keyword>
<feature type="transmembrane region" description="Helical" evidence="1">
    <location>
        <begin position="131"/>
        <end position="158"/>
    </location>
</feature>
<feature type="transmembrane region" description="Helical" evidence="1">
    <location>
        <begin position="63"/>
        <end position="83"/>
    </location>
</feature>
<protein>
    <recommendedName>
        <fullName evidence="2">Urease accessory protein UreH-like transmembrane domain-containing protein</fullName>
    </recommendedName>
</protein>
<name>A0A369AVT4_9BURK</name>
<feature type="domain" description="Urease accessory protein UreH-like transmembrane" evidence="2">
    <location>
        <begin position="1"/>
        <end position="220"/>
    </location>
</feature>
<keyword evidence="4" id="KW-1185">Reference proteome</keyword>
<dbReference type="InterPro" id="IPR039447">
    <property type="entry name" value="UreH-like_TM_dom"/>
</dbReference>
<sequence length="236" mass="24838">MGLVGGPHCLVMCAAPCAALVQGASTVAVVRRDAVEPSAAAAGRLWANVGGVQRLTAFHAGRLAGYALAGALAALAMDGLAWMTQQTAALRPVWTLMHVAVLAWGLAMVLQARQPAWVERAGRAVWRRMQAWTAAPMGLGVVGVLWALMPCSLLYSALLVAALSGGVWQGAWAMALFGIGSGIWLLVGPWIWGQLRSRLNATRADWGTRLAGLLLCAMAGWALWMDVVAKTSPWCA</sequence>
<feature type="transmembrane region" description="Helical" evidence="1">
    <location>
        <begin position="204"/>
        <end position="224"/>
    </location>
</feature>
<proteinExistence type="predicted"/>
<dbReference type="Pfam" id="PF13386">
    <property type="entry name" value="DsbD_2"/>
    <property type="match status" value="1"/>
</dbReference>
<gene>
    <name evidence="3" type="ORF">DFR45_10197</name>
</gene>
<comment type="caution">
    <text evidence="3">The sequence shown here is derived from an EMBL/GenBank/DDBJ whole genome shotgun (WGS) entry which is preliminary data.</text>
</comment>
<evidence type="ECO:0000259" key="2">
    <source>
        <dbReference type="Pfam" id="PF13386"/>
    </source>
</evidence>
<dbReference type="PANTHER" id="PTHR42208:SF1">
    <property type="entry name" value="HEAVY METAL TRANSPORTER"/>
    <property type="match status" value="1"/>
</dbReference>
<feature type="transmembrane region" description="Helical" evidence="1">
    <location>
        <begin position="89"/>
        <end position="110"/>
    </location>
</feature>
<dbReference type="EMBL" id="QPJU01000001">
    <property type="protein sequence ID" value="RCX11574.1"/>
    <property type="molecule type" value="Genomic_DNA"/>
</dbReference>
<dbReference type="Proteomes" id="UP000252174">
    <property type="component" value="Unassembled WGS sequence"/>
</dbReference>
<accession>A0A369AVT4</accession>
<keyword evidence="1" id="KW-0472">Membrane</keyword>
<evidence type="ECO:0000313" key="3">
    <source>
        <dbReference type="EMBL" id="RCX11574.1"/>
    </source>
</evidence>
<reference evidence="3 4" key="1">
    <citation type="submission" date="2018-07" db="EMBL/GenBank/DDBJ databases">
        <title>Genomic Encyclopedia of Type Strains, Phase IV (KMG-IV): sequencing the most valuable type-strain genomes for metagenomic binning, comparative biology and taxonomic classification.</title>
        <authorList>
            <person name="Goeker M."/>
        </authorList>
    </citation>
    <scope>NUCLEOTIDE SEQUENCE [LARGE SCALE GENOMIC DNA]</scope>
    <source>
        <strain evidence="3 4">DSM 100911</strain>
    </source>
</reference>
<organism evidence="3 4">
    <name type="scientific">Extensimonas vulgaris</name>
    <dbReference type="NCBI Taxonomy" id="1031594"/>
    <lineage>
        <taxon>Bacteria</taxon>
        <taxon>Pseudomonadati</taxon>
        <taxon>Pseudomonadota</taxon>
        <taxon>Betaproteobacteria</taxon>
        <taxon>Burkholderiales</taxon>
        <taxon>Comamonadaceae</taxon>
        <taxon>Extensimonas</taxon>
    </lineage>
</organism>